<evidence type="ECO:0000313" key="4">
    <source>
        <dbReference type="EMBL" id="RJE19163.1"/>
    </source>
</evidence>
<dbReference type="OrthoDB" id="449263at2759"/>
<dbReference type="Gene3D" id="3.30.2080.10">
    <property type="entry name" value="GH92 mannosidase domain"/>
    <property type="match status" value="1"/>
</dbReference>
<dbReference type="NCBIfam" id="TIGR01180">
    <property type="entry name" value="aman2_put"/>
    <property type="match status" value="1"/>
</dbReference>
<feature type="signal peptide" evidence="1">
    <location>
        <begin position="1"/>
        <end position="18"/>
    </location>
</feature>
<dbReference type="FunFam" id="1.20.1610.10:FF:000002">
    <property type="entry name" value="Alpha-1,2-mannosidase family protein"/>
    <property type="match status" value="1"/>
</dbReference>
<dbReference type="InterPro" id="IPR041371">
    <property type="entry name" value="GH92_N"/>
</dbReference>
<dbReference type="Gene3D" id="1.20.1610.10">
    <property type="entry name" value="alpha-1,2-mannosidases domains"/>
    <property type="match status" value="1"/>
</dbReference>
<dbReference type="Pfam" id="PF17678">
    <property type="entry name" value="Glyco_hydro_92N"/>
    <property type="match status" value="1"/>
</dbReference>
<dbReference type="InterPro" id="IPR050883">
    <property type="entry name" value="PNGase"/>
</dbReference>
<dbReference type="InterPro" id="IPR012939">
    <property type="entry name" value="Glyco_hydro_92"/>
</dbReference>
<sequence>MFSRVVLSFLLASNSVLAAKNVPDNPLYDYDVLQYIDPLIGSANGGNVFPGASLPYGMAKAVADTNSGYNQGGFAYDGSSITGFSSMHDSGTGGSPSLGNFPLFPYTHCDNDDVNGCIYPKKSRATGYVNGSVQASPGYFGLTMNSGIKVDMTVAQHTSLFRFNFPGGNASSPLILLDLTDLSDSRQDNATISVEPLTGTMTGQARFLPSFGSGSYVAYFCTDFLSAAGVRDNGIFVDSRASRGVKDLKISRGINGYPLPGGAFVRFNSPSEVLARVGLSFISTEQACLNAHNEIPYFDFDSIRQKAVALWKEKLSPIRVSRQGVNSSMLTNFYTGIYRTMINPQDYTGENPLWSSYEPYFDSFYCLWDSFRSQLPFLTIFDPLSVTRMIRSLIDTQKHLGWLPDCRMSLCKGHTQGGSNADIVLADGYVKGLNDGIDWEAGYKAVQKDAEEEPYDWSSEGRGGLISWRRLHYIPVQDFDYIGFGPMTRSISRTLEYAYDDYGIAQMAYGLNKLDDSEKYATTSTYWMNLFRRDQKSFINGTDTGFTGFFQPRFLNGTWGYQDPNTCSNIDTSNRACSLQNNAAETFESSIWEYQFFVPHDMAALITLLDGPTSFVRRLDYLHDQKITYIGNEPAFLTVFQYHYAGRPAKSTERAHFYIPGSFSPTPSGLPGNDDSGAMGSFMAMTMFGLFPNPGQDVYLISAPFFESIEIKSPLTGKTATVKTVNFDPTYKNIYIQFAMLDGMPYTRNWIDHSFFTEGKELVLFLGPTESMWGTREEDLPPSLSTSGIVLDGNLRRR</sequence>
<dbReference type="GO" id="GO:0005975">
    <property type="term" value="P:carbohydrate metabolic process"/>
    <property type="evidence" value="ECO:0007669"/>
    <property type="project" value="InterPro"/>
</dbReference>
<proteinExistence type="predicted"/>
<comment type="caution">
    <text evidence="4">The sequence shown here is derived from an EMBL/GenBank/DDBJ whole genome shotgun (WGS) entry which is preliminary data.</text>
</comment>
<keyword evidence="1" id="KW-0732">Signal</keyword>
<dbReference type="FunFam" id="1.20.1050.60:FF:000002">
    <property type="entry name" value="Glycosyl hydrolase family 92"/>
    <property type="match status" value="1"/>
</dbReference>
<organism evidence="4 5">
    <name type="scientific">Aspergillus sclerotialis</name>
    <dbReference type="NCBI Taxonomy" id="2070753"/>
    <lineage>
        <taxon>Eukaryota</taxon>
        <taxon>Fungi</taxon>
        <taxon>Dikarya</taxon>
        <taxon>Ascomycota</taxon>
        <taxon>Pezizomycotina</taxon>
        <taxon>Eurotiomycetes</taxon>
        <taxon>Eurotiomycetidae</taxon>
        <taxon>Eurotiales</taxon>
        <taxon>Aspergillaceae</taxon>
        <taxon>Aspergillus</taxon>
        <taxon>Aspergillus subgen. Polypaecilum</taxon>
    </lineage>
</organism>
<protein>
    <submittedName>
        <fullName evidence="4">Alpha-1,2-mannosidase</fullName>
    </submittedName>
</protein>
<dbReference type="EMBL" id="MVGC01000440">
    <property type="protein sequence ID" value="RJE19163.1"/>
    <property type="molecule type" value="Genomic_DNA"/>
</dbReference>
<feature type="domain" description="Glycosyl hydrolase family 92 N-terminal" evidence="3">
    <location>
        <begin position="35"/>
        <end position="280"/>
    </location>
</feature>
<keyword evidence="5" id="KW-1185">Reference proteome</keyword>
<dbReference type="AlphaFoldDB" id="A0A3A2ZAA8"/>
<dbReference type="PANTHER" id="PTHR12143">
    <property type="entry name" value="PEPTIDE N-GLYCANASE PNGASE -RELATED"/>
    <property type="match status" value="1"/>
</dbReference>
<dbReference type="FunFam" id="2.70.98.10:FF:000010">
    <property type="entry name" value="Alpha-1,2-mannosidase family protein"/>
    <property type="match status" value="1"/>
</dbReference>
<dbReference type="SUPFAM" id="SSF48208">
    <property type="entry name" value="Six-hairpin glycosidases"/>
    <property type="match status" value="1"/>
</dbReference>
<dbReference type="STRING" id="2070753.A0A3A2ZAA8"/>
<gene>
    <name evidence="4" type="ORF">PHISCL_08496</name>
</gene>
<dbReference type="Pfam" id="PF07971">
    <property type="entry name" value="Glyco_hydro_92"/>
    <property type="match status" value="1"/>
</dbReference>
<feature type="domain" description="Glycosyl hydrolase family 92" evidence="2">
    <location>
        <begin position="286"/>
        <end position="767"/>
    </location>
</feature>
<dbReference type="Gene3D" id="1.20.1050.60">
    <property type="entry name" value="alpha-1,2-mannosidase"/>
    <property type="match status" value="1"/>
</dbReference>
<dbReference type="GO" id="GO:0006516">
    <property type="term" value="P:glycoprotein catabolic process"/>
    <property type="evidence" value="ECO:0007669"/>
    <property type="project" value="TreeGrafter"/>
</dbReference>
<reference evidence="5" key="1">
    <citation type="submission" date="2017-02" db="EMBL/GenBank/DDBJ databases">
        <authorList>
            <person name="Tafer H."/>
            <person name="Lopandic K."/>
        </authorList>
    </citation>
    <scope>NUCLEOTIDE SEQUENCE [LARGE SCALE GENOMIC DNA]</scope>
    <source>
        <strain evidence="5">CBS 366.77</strain>
    </source>
</reference>
<dbReference type="GO" id="GO:0005829">
    <property type="term" value="C:cytosol"/>
    <property type="evidence" value="ECO:0007669"/>
    <property type="project" value="TreeGrafter"/>
</dbReference>
<accession>A0A3A2ZAA8</accession>
<dbReference type="InterPro" id="IPR014718">
    <property type="entry name" value="GH-type_carb-bd"/>
</dbReference>
<name>A0A3A2ZAA8_9EURO</name>
<dbReference type="GO" id="GO:0005634">
    <property type="term" value="C:nucleus"/>
    <property type="evidence" value="ECO:0007669"/>
    <property type="project" value="TreeGrafter"/>
</dbReference>
<dbReference type="PANTHER" id="PTHR12143:SF25">
    <property type="entry name" value="FAMILY PROTEIN, PUTATIVE (AFU_ORTHOLOGUE AFUA_1G10790)-RELATED"/>
    <property type="match status" value="1"/>
</dbReference>
<dbReference type="GO" id="GO:0030246">
    <property type="term" value="F:carbohydrate binding"/>
    <property type="evidence" value="ECO:0007669"/>
    <property type="project" value="InterPro"/>
</dbReference>
<dbReference type="GO" id="GO:0000224">
    <property type="term" value="F:peptide-N4-(N-acetyl-beta-glucosaminyl)asparagine amidase activity"/>
    <property type="evidence" value="ECO:0007669"/>
    <property type="project" value="TreeGrafter"/>
</dbReference>
<evidence type="ECO:0000313" key="5">
    <source>
        <dbReference type="Proteomes" id="UP000266188"/>
    </source>
</evidence>
<dbReference type="Proteomes" id="UP000266188">
    <property type="component" value="Unassembled WGS sequence"/>
</dbReference>
<evidence type="ECO:0000259" key="2">
    <source>
        <dbReference type="Pfam" id="PF07971"/>
    </source>
</evidence>
<dbReference type="InterPro" id="IPR005887">
    <property type="entry name" value="GH92_a_mannosidase_put"/>
</dbReference>
<dbReference type="FunFam" id="3.30.2080.10:FF:000001">
    <property type="entry name" value="Alpha-1,2-mannosidase subfamily"/>
    <property type="match status" value="1"/>
</dbReference>
<dbReference type="InterPro" id="IPR008928">
    <property type="entry name" value="6-hairpin_glycosidase_sf"/>
</dbReference>
<feature type="chain" id="PRO_5017225802" evidence="1">
    <location>
        <begin position="19"/>
        <end position="798"/>
    </location>
</feature>
<dbReference type="Gene3D" id="2.70.98.10">
    <property type="match status" value="1"/>
</dbReference>
<evidence type="ECO:0000256" key="1">
    <source>
        <dbReference type="SAM" id="SignalP"/>
    </source>
</evidence>
<evidence type="ECO:0000259" key="3">
    <source>
        <dbReference type="Pfam" id="PF17678"/>
    </source>
</evidence>